<accession>A0AA40JQB3</accession>
<dbReference type="AlphaFoldDB" id="A0AA40JQB3"/>
<feature type="compositionally biased region" description="Basic and acidic residues" evidence="1">
    <location>
        <begin position="129"/>
        <end position="139"/>
    </location>
</feature>
<dbReference type="EMBL" id="JXIG01000591">
    <property type="protein sequence ID" value="KIU00152.1"/>
    <property type="molecule type" value="Genomic_DNA"/>
</dbReference>
<protein>
    <submittedName>
        <fullName evidence="2">Uncharacterized protein</fullName>
    </submittedName>
</protein>
<feature type="compositionally biased region" description="Basic and acidic residues" evidence="1">
    <location>
        <begin position="99"/>
        <end position="115"/>
    </location>
</feature>
<feature type="non-terminal residue" evidence="2">
    <location>
        <position position="1"/>
    </location>
</feature>
<feature type="region of interest" description="Disordered" evidence="1">
    <location>
        <begin position="1"/>
        <end position="22"/>
    </location>
</feature>
<reference evidence="2 3" key="1">
    <citation type="submission" date="2015-01" db="EMBL/GenBank/DDBJ databases">
        <title>Characterization of Swiss Staphylococcus aureus strains involved in food poisoning.</title>
        <authorList>
            <person name="Crovadore J."/>
            <person name="Chablais R."/>
            <person name="Tonacini J."/>
            <person name="Schnyder B."/>
            <person name="Lefort F."/>
        </authorList>
    </citation>
    <scope>NUCLEOTIDE SEQUENCE [LARGE SCALE GENOMIC DNA]</scope>
    <source>
        <strain evidence="2 3">SA-120</strain>
    </source>
</reference>
<evidence type="ECO:0000313" key="3">
    <source>
        <dbReference type="Proteomes" id="UP000032274"/>
    </source>
</evidence>
<feature type="non-terminal residue" evidence="2">
    <location>
        <position position="241"/>
    </location>
</feature>
<feature type="compositionally biased region" description="Basic and acidic residues" evidence="1">
    <location>
        <begin position="38"/>
        <end position="55"/>
    </location>
</feature>
<sequence>RMGAAQGRGLERPVHRQRRLACPGHLAEQRAVLRAEAELDDHEQIGDQDRRHADAELGPFILLGQAGERPPDQAGDRDRGEEARPDRDDRRAGQAIEKGGLHCRSDGQRQGERQGRPGGLDRLGPALGPRDEDEHEAQHDLQQQHACRDRQILVTSDIDQAGLADRAGRGEHFGDEQDAQRAGADHELLADQPHHAFGRQREHHCQRGLGARHPEADLAHLLGDRGPVVLGERLGDDGPQD</sequence>
<organism evidence="2 3">
    <name type="scientific">Staphylococcus aureus</name>
    <dbReference type="NCBI Taxonomy" id="1280"/>
    <lineage>
        <taxon>Bacteria</taxon>
        <taxon>Bacillati</taxon>
        <taxon>Bacillota</taxon>
        <taxon>Bacilli</taxon>
        <taxon>Bacillales</taxon>
        <taxon>Staphylococcaceae</taxon>
        <taxon>Staphylococcus</taxon>
    </lineage>
</organism>
<evidence type="ECO:0000256" key="1">
    <source>
        <dbReference type="SAM" id="MobiDB-lite"/>
    </source>
</evidence>
<dbReference type="Proteomes" id="UP000032274">
    <property type="component" value="Unassembled WGS sequence"/>
</dbReference>
<comment type="caution">
    <text evidence="2">The sequence shown here is derived from an EMBL/GenBank/DDBJ whole genome shotgun (WGS) entry which is preliminary data.</text>
</comment>
<feature type="compositionally biased region" description="Basic and acidic residues" evidence="1">
    <location>
        <begin position="69"/>
        <end position="92"/>
    </location>
</feature>
<feature type="region of interest" description="Disordered" evidence="1">
    <location>
        <begin position="38"/>
        <end position="148"/>
    </location>
</feature>
<evidence type="ECO:0000313" key="2">
    <source>
        <dbReference type="EMBL" id="KIU00152.1"/>
    </source>
</evidence>
<proteinExistence type="predicted"/>
<gene>
    <name evidence="2" type="ORF">QU38_02835</name>
</gene>
<name>A0AA40JQB3_STAAU</name>
<feature type="region of interest" description="Disordered" evidence="1">
    <location>
        <begin position="220"/>
        <end position="241"/>
    </location>
</feature>